<dbReference type="InterPro" id="IPR000940">
    <property type="entry name" value="NNMT_TEMT_trans"/>
</dbReference>
<gene>
    <name evidence="5" type="ORF">SPARVUS_LOCUS1638128</name>
</gene>
<dbReference type="EMBL" id="CATNWA010001298">
    <property type="protein sequence ID" value="CAI9539767.1"/>
    <property type="molecule type" value="Genomic_DNA"/>
</dbReference>
<evidence type="ECO:0000256" key="3">
    <source>
        <dbReference type="ARBA" id="ARBA00022679"/>
    </source>
</evidence>
<evidence type="ECO:0000313" key="5">
    <source>
        <dbReference type="EMBL" id="CAI9539767.1"/>
    </source>
</evidence>
<dbReference type="PANTHER" id="PTHR10867">
    <property type="entry name" value="NNMT/PNMT/TEMT FAMILY MEMBER"/>
    <property type="match status" value="1"/>
</dbReference>
<protein>
    <submittedName>
        <fullName evidence="5">Uncharacterized protein</fullName>
    </submittedName>
</protein>
<name>A0ABN9AWU6_9NEOB</name>
<evidence type="ECO:0000256" key="1">
    <source>
        <dbReference type="ARBA" id="ARBA00007996"/>
    </source>
</evidence>
<keyword evidence="6" id="KW-1185">Reference proteome</keyword>
<dbReference type="InterPro" id="IPR029063">
    <property type="entry name" value="SAM-dependent_MTases_sf"/>
</dbReference>
<keyword evidence="2" id="KW-0489">Methyltransferase</keyword>
<organism evidence="5 6">
    <name type="scientific">Staurois parvus</name>
    <dbReference type="NCBI Taxonomy" id="386267"/>
    <lineage>
        <taxon>Eukaryota</taxon>
        <taxon>Metazoa</taxon>
        <taxon>Chordata</taxon>
        <taxon>Craniata</taxon>
        <taxon>Vertebrata</taxon>
        <taxon>Euteleostomi</taxon>
        <taxon>Amphibia</taxon>
        <taxon>Batrachia</taxon>
        <taxon>Anura</taxon>
        <taxon>Neobatrachia</taxon>
        <taxon>Ranoidea</taxon>
        <taxon>Ranidae</taxon>
        <taxon>Staurois</taxon>
    </lineage>
</organism>
<keyword evidence="4" id="KW-0949">S-adenosyl-L-methionine</keyword>
<sequence>MCVETITQLSLKVFFFFFFFFAAGDFKGDVLIDISIGPIIHHLYSAQGCFKDIILLKPTDHCIVEVKKWTGKRTGAFDWSHTYTVGTEMAENSVHGEDKEIGLREAITHVVKFDLDQENLTGPVVLPQADCLVLLTSILETISKDLEDFVRNFRKFSKLLKPGGHLLYYGFLNGTFYMVGGDKFHVVKYNESNLRSILSNEGFIISHLEVSQRMAESDLCDFDSTVFCIACKE</sequence>
<comment type="similarity">
    <text evidence="1">Belongs to the class I-like SAM-binding methyltransferase superfamily. NNMT/PNMT/TEMT family.</text>
</comment>
<proteinExistence type="inferred from homology"/>
<evidence type="ECO:0000256" key="4">
    <source>
        <dbReference type="ARBA" id="ARBA00022691"/>
    </source>
</evidence>
<dbReference type="PROSITE" id="PS51681">
    <property type="entry name" value="SAM_MT_NNMT_PNMT_TEMT"/>
    <property type="match status" value="1"/>
</dbReference>
<dbReference type="Gene3D" id="3.40.50.150">
    <property type="entry name" value="Vaccinia Virus protein VP39"/>
    <property type="match status" value="1"/>
</dbReference>
<accession>A0ABN9AWU6</accession>
<dbReference type="PANTHER" id="PTHR10867:SF44">
    <property type="entry name" value="NICOTINAMIDE N-METHYLTRANSFERASE ISOFORM X2"/>
    <property type="match status" value="1"/>
</dbReference>
<dbReference type="Pfam" id="PF01234">
    <property type="entry name" value="NNMT_PNMT_TEMT"/>
    <property type="match status" value="1"/>
</dbReference>
<dbReference type="SUPFAM" id="SSF53335">
    <property type="entry name" value="S-adenosyl-L-methionine-dependent methyltransferases"/>
    <property type="match status" value="1"/>
</dbReference>
<reference evidence="5" key="1">
    <citation type="submission" date="2023-05" db="EMBL/GenBank/DDBJ databases">
        <authorList>
            <person name="Stuckert A."/>
        </authorList>
    </citation>
    <scope>NUCLEOTIDE SEQUENCE</scope>
</reference>
<evidence type="ECO:0000313" key="6">
    <source>
        <dbReference type="Proteomes" id="UP001162483"/>
    </source>
</evidence>
<keyword evidence="3" id="KW-0808">Transferase</keyword>
<evidence type="ECO:0000256" key="2">
    <source>
        <dbReference type="ARBA" id="ARBA00022603"/>
    </source>
</evidence>
<dbReference type="Proteomes" id="UP001162483">
    <property type="component" value="Unassembled WGS sequence"/>
</dbReference>
<comment type="caution">
    <text evidence="5">The sequence shown here is derived from an EMBL/GenBank/DDBJ whole genome shotgun (WGS) entry which is preliminary data.</text>
</comment>